<name>A0ABU9DFE0_9BACL</name>
<accession>A0ABU9DFE0</accession>
<keyword evidence="1" id="KW-0472">Membrane</keyword>
<organism evidence="2 3">
    <name type="scientific">Paenibacillus filicis</name>
    <dbReference type="NCBI Taxonomy" id="669464"/>
    <lineage>
        <taxon>Bacteria</taxon>
        <taxon>Bacillati</taxon>
        <taxon>Bacillota</taxon>
        <taxon>Bacilli</taxon>
        <taxon>Bacillales</taxon>
        <taxon>Paenibacillaceae</taxon>
        <taxon>Paenibacillus</taxon>
    </lineage>
</organism>
<keyword evidence="1" id="KW-1133">Transmembrane helix</keyword>
<dbReference type="RefSeq" id="WP_341414539.1">
    <property type="nucleotide sequence ID" value="NZ_JBBPCC010000002.1"/>
</dbReference>
<evidence type="ECO:0000313" key="2">
    <source>
        <dbReference type="EMBL" id="MEK8127499.1"/>
    </source>
</evidence>
<keyword evidence="1" id="KW-0812">Transmembrane</keyword>
<evidence type="ECO:0000256" key="1">
    <source>
        <dbReference type="SAM" id="Phobius"/>
    </source>
</evidence>
<keyword evidence="3" id="KW-1185">Reference proteome</keyword>
<gene>
    <name evidence="2" type="primary">prli42</name>
    <name evidence="2" type="ORF">WMW72_06175</name>
</gene>
<feature type="transmembrane region" description="Helical" evidence="1">
    <location>
        <begin position="6"/>
        <end position="27"/>
    </location>
</feature>
<evidence type="ECO:0000313" key="3">
    <source>
        <dbReference type="Proteomes" id="UP001469365"/>
    </source>
</evidence>
<comment type="caution">
    <text evidence="2">The sequence shown here is derived from an EMBL/GenBank/DDBJ whole genome shotgun (WGS) entry which is preliminary data.</text>
</comment>
<protein>
    <submittedName>
        <fullName evidence="2">Stressosome-associated protein Prli42</fullName>
    </submittedName>
</protein>
<dbReference type="Proteomes" id="UP001469365">
    <property type="component" value="Unassembled WGS sequence"/>
</dbReference>
<proteinExistence type="predicted"/>
<dbReference type="InterPro" id="IPR049722">
    <property type="entry name" value="Prli42-like"/>
</dbReference>
<sequence length="31" mass="3465">MQNKVIFKIVVYVTLIVMVLSTVLLTVSSLL</sequence>
<dbReference type="NCBIfam" id="NF033880">
    <property type="entry name" value="Prli42"/>
    <property type="match status" value="1"/>
</dbReference>
<dbReference type="EMBL" id="JBBPCC010000002">
    <property type="protein sequence ID" value="MEK8127499.1"/>
    <property type="molecule type" value="Genomic_DNA"/>
</dbReference>
<reference evidence="2 3" key="1">
    <citation type="submission" date="2024-04" db="EMBL/GenBank/DDBJ databases">
        <title>draft genome sequnece of Paenibacillus filicis.</title>
        <authorList>
            <person name="Kim D.-U."/>
        </authorList>
    </citation>
    <scope>NUCLEOTIDE SEQUENCE [LARGE SCALE GENOMIC DNA]</scope>
    <source>
        <strain evidence="2 3">KACC14197</strain>
    </source>
</reference>